<dbReference type="PANTHER" id="PTHR43648">
    <property type="entry name" value="ELECTRON TRANSFER FLAVOPROTEIN BETA SUBUNIT LYSINE METHYLTRANSFERASE"/>
    <property type="match status" value="1"/>
</dbReference>
<keyword evidence="7" id="KW-1185">Reference proteome</keyword>
<dbReference type="InterPro" id="IPR050078">
    <property type="entry name" value="Ribosomal_L11_MeTrfase_PrmA"/>
</dbReference>
<keyword evidence="2" id="KW-0808">Transferase</keyword>
<dbReference type="InterPro" id="IPR029063">
    <property type="entry name" value="SAM-dependent_MTases_sf"/>
</dbReference>
<name>A0ABD2X3X3_9HYME</name>
<dbReference type="EMBL" id="JBJJXI010000055">
    <property type="protein sequence ID" value="KAL3399552.1"/>
    <property type="molecule type" value="Genomic_DNA"/>
</dbReference>
<evidence type="ECO:0000256" key="3">
    <source>
        <dbReference type="ARBA" id="ARBA00037932"/>
    </source>
</evidence>
<evidence type="ECO:0000256" key="1">
    <source>
        <dbReference type="ARBA" id="ARBA00022603"/>
    </source>
</evidence>
<sequence>MWANTARRLSQCTRGKQDKYFDMIERYTKLSREHLTPELQLHLLTPDCPLYTARADQVESHFAEPFWAIYWPGGQAMARYLLDEGTQLFAKIRAKNAAANSGALKVLDVGSGCGAAAIAAKFAGANDVIANDIDQVACAAALLNARVNGVEIKTCPTDLFSQGRALAERFDVLLIGDLLYDEAIADLLLPWLEANQRKHGSEIYIADPGRHGMKEKLRRRLQLCRKYPLPENVRRENHGFTEAAVWKFNQAPKGI</sequence>
<proteinExistence type="inferred from homology"/>
<evidence type="ECO:0000256" key="2">
    <source>
        <dbReference type="ARBA" id="ARBA00022679"/>
    </source>
</evidence>
<dbReference type="SUPFAM" id="SSF53335">
    <property type="entry name" value="S-adenosyl-L-methionine-dependent methyltransferases"/>
    <property type="match status" value="1"/>
</dbReference>
<evidence type="ECO:0000313" key="6">
    <source>
        <dbReference type="EMBL" id="KAL3399552.1"/>
    </source>
</evidence>
<dbReference type="Pfam" id="PF06325">
    <property type="entry name" value="PrmA"/>
    <property type="match status" value="1"/>
</dbReference>
<dbReference type="PANTHER" id="PTHR43648:SF1">
    <property type="entry name" value="ELECTRON TRANSFER FLAVOPROTEIN BETA SUBUNIT LYSINE METHYLTRANSFERASE"/>
    <property type="match status" value="1"/>
</dbReference>
<evidence type="ECO:0000256" key="5">
    <source>
        <dbReference type="ARBA" id="ARBA00042266"/>
    </source>
</evidence>
<gene>
    <name evidence="6" type="ORF">TKK_006824</name>
</gene>
<evidence type="ECO:0000313" key="7">
    <source>
        <dbReference type="Proteomes" id="UP001627154"/>
    </source>
</evidence>
<organism evidence="6 7">
    <name type="scientific">Trichogramma kaykai</name>
    <dbReference type="NCBI Taxonomy" id="54128"/>
    <lineage>
        <taxon>Eukaryota</taxon>
        <taxon>Metazoa</taxon>
        <taxon>Ecdysozoa</taxon>
        <taxon>Arthropoda</taxon>
        <taxon>Hexapoda</taxon>
        <taxon>Insecta</taxon>
        <taxon>Pterygota</taxon>
        <taxon>Neoptera</taxon>
        <taxon>Endopterygota</taxon>
        <taxon>Hymenoptera</taxon>
        <taxon>Apocrita</taxon>
        <taxon>Proctotrupomorpha</taxon>
        <taxon>Chalcidoidea</taxon>
        <taxon>Trichogrammatidae</taxon>
        <taxon>Trichogramma</taxon>
    </lineage>
</organism>
<comment type="caution">
    <text evidence="6">The sequence shown here is derived from an EMBL/GenBank/DDBJ whole genome shotgun (WGS) entry which is preliminary data.</text>
</comment>
<comment type="similarity">
    <text evidence="3">Belongs to the methyltransferase superfamily. ETFBKMT family.</text>
</comment>
<accession>A0ABD2X3X3</accession>
<dbReference type="Gene3D" id="3.40.50.150">
    <property type="entry name" value="Vaccinia Virus protein VP39"/>
    <property type="match status" value="1"/>
</dbReference>
<evidence type="ECO:0000256" key="4">
    <source>
        <dbReference type="ARBA" id="ARBA00041867"/>
    </source>
</evidence>
<dbReference type="Proteomes" id="UP001627154">
    <property type="component" value="Unassembled WGS sequence"/>
</dbReference>
<reference evidence="6 7" key="1">
    <citation type="journal article" date="2024" name="bioRxiv">
        <title>A reference genome for Trichogramma kaykai: A tiny desert-dwelling parasitoid wasp with competing sex-ratio distorters.</title>
        <authorList>
            <person name="Culotta J."/>
            <person name="Lindsey A.R."/>
        </authorList>
    </citation>
    <scope>NUCLEOTIDE SEQUENCE [LARGE SCALE GENOMIC DNA]</scope>
    <source>
        <strain evidence="6 7">KSX58</strain>
    </source>
</reference>
<dbReference type="GO" id="GO:0008168">
    <property type="term" value="F:methyltransferase activity"/>
    <property type="evidence" value="ECO:0007669"/>
    <property type="project" value="UniProtKB-KW"/>
</dbReference>
<dbReference type="CDD" id="cd02440">
    <property type="entry name" value="AdoMet_MTases"/>
    <property type="match status" value="1"/>
</dbReference>
<dbReference type="GO" id="GO:0032259">
    <property type="term" value="P:methylation"/>
    <property type="evidence" value="ECO:0007669"/>
    <property type="project" value="UniProtKB-KW"/>
</dbReference>
<dbReference type="AlphaFoldDB" id="A0ABD2X3X3"/>
<keyword evidence="1" id="KW-0489">Methyltransferase</keyword>
<protein>
    <recommendedName>
        <fullName evidence="5">ETFB lysine methyltransferase</fullName>
    </recommendedName>
    <alternativeName>
        <fullName evidence="4">Protein N-lysine methyltransferase METTL20</fullName>
    </alternativeName>
</protein>